<dbReference type="OrthoDB" id="1683445at2"/>
<dbReference type="Pfam" id="PF25842">
    <property type="entry name" value="NfeD_TM"/>
    <property type="match status" value="1"/>
</dbReference>
<organism evidence="3 4">
    <name type="scientific">Hazenella coriacea</name>
    <dbReference type="NCBI Taxonomy" id="1179467"/>
    <lineage>
        <taxon>Bacteria</taxon>
        <taxon>Bacillati</taxon>
        <taxon>Bacillota</taxon>
        <taxon>Bacilli</taxon>
        <taxon>Bacillales</taxon>
        <taxon>Thermoactinomycetaceae</taxon>
        <taxon>Hazenella</taxon>
    </lineage>
</organism>
<proteinExistence type="predicted"/>
<feature type="domain" description="Membrane protein NfeD2 N-terminal transmembrane" evidence="2">
    <location>
        <begin position="2"/>
        <end position="95"/>
    </location>
</feature>
<feature type="transmembrane region" description="Helical" evidence="1">
    <location>
        <begin position="7"/>
        <end position="30"/>
    </location>
</feature>
<comment type="caution">
    <text evidence="3">The sequence shown here is derived from an EMBL/GenBank/DDBJ whole genome shotgun (WGS) entry which is preliminary data.</text>
</comment>
<evidence type="ECO:0000313" key="4">
    <source>
        <dbReference type="Proteomes" id="UP000294937"/>
    </source>
</evidence>
<keyword evidence="1" id="KW-0472">Membrane</keyword>
<evidence type="ECO:0000256" key="1">
    <source>
        <dbReference type="SAM" id="Phobius"/>
    </source>
</evidence>
<evidence type="ECO:0000259" key="2">
    <source>
        <dbReference type="Pfam" id="PF25842"/>
    </source>
</evidence>
<keyword evidence="4" id="KW-1185">Reference proteome</keyword>
<keyword evidence="3" id="KW-0645">Protease</keyword>
<sequence>MLTLFWICFLIGIGYVLLLVLVGEIFHGLFSFDLPMLQPVTIMGALTLFGASGIIASQIYQLTPINTLLIASGVAILSFILLYVLFVRTTETAENSTGFQYQDLIGKTAEVITPIPSDGYGEILLVTSGGRTAQIAASEDGSSIPQGTQVKVQKVQDQIFYVSSISS</sequence>
<accession>A0A4R3LBR1</accession>
<dbReference type="Proteomes" id="UP000294937">
    <property type="component" value="Unassembled WGS sequence"/>
</dbReference>
<dbReference type="RefSeq" id="WP_131923128.1">
    <property type="nucleotide sequence ID" value="NZ_SMAG01000001.1"/>
</dbReference>
<dbReference type="GO" id="GO:0006508">
    <property type="term" value="P:proteolysis"/>
    <property type="evidence" value="ECO:0007669"/>
    <property type="project" value="UniProtKB-KW"/>
</dbReference>
<feature type="transmembrane region" description="Helical" evidence="1">
    <location>
        <begin position="68"/>
        <end position="86"/>
    </location>
</feature>
<name>A0A4R3LBR1_9BACL</name>
<protein>
    <submittedName>
        <fullName evidence="3">Membrane protein implicated in regulation of membrane protease activity</fullName>
    </submittedName>
</protein>
<keyword evidence="3" id="KW-0378">Hydrolase</keyword>
<dbReference type="Gene3D" id="2.40.50.140">
    <property type="entry name" value="Nucleic acid-binding proteins"/>
    <property type="match status" value="1"/>
</dbReference>
<evidence type="ECO:0000313" key="3">
    <source>
        <dbReference type="EMBL" id="TCS96738.1"/>
    </source>
</evidence>
<dbReference type="InterPro" id="IPR012340">
    <property type="entry name" value="NA-bd_OB-fold"/>
</dbReference>
<dbReference type="EMBL" id="SMAG01000001">
    <property type="protein sequence ID" value="TCS96738.1"/>
    <property type="molecule type" value="Genomic_DNA"/>
</dbReference>
<keyword evidence="1" id="KW-1133">Transmembrane helix</keyword>
<dbReference type="AlphaFoldDB" id="A0A4R3LBR1"/>
<reference evidence="3 4" key="1">
    <citation type="submission" date="2019-03" db="EMBL/GenBank/DDBJ databases">
        <title>Genomic Encyclopedia of Type Strains, Phase IV (KMG-IV): sequencing the most valuable type-strain genomes for metagenomic binning, comparative biology and taxonomic classification.</title>
        <authorList>
            <person name="Goeker M."/>
        </authorList>
    </citation>
    <scope>NUCLEOTIDE SEQUENCE [LARGE SCALE GENOMIC DNA]</scope>
    <source>
        <strain evidence="3 4">DSM 45707</strain>
    </source>
</reference>
<dbReference type="GO" id="GO:0008233">
    <property type="term" value="F:peptidase activity"/>
    <property type="evidence" value="ECO:0007669"/>
    <property type="project" value="UniProtKB-KW"/>
</dbReference>
<gene>
    <name evidence="3" type="ORF">EDD58_101379</name>
</gene>
<dbReference type="InterPro" id="IPR058653">
    <property type="entry name" value="NfeD2_TM"/>
</dbReference>
<keyword evidence="1" id="KW-0812">Transmembrane</keyword>
<feature type="transmembrane region" description="Helical" evidence="1">
    <location>
        <begin position="36"/>
        <end position="56"/>
    </location>
</feature>